<dbReference type="InterPro" id="IPR001554">
    <property type="entry name" value="Glyco_hydro_14"/>
</dbReference>
<dbReference type="Gene3D" id="3.20.20.80">
    <property type="entry name" value="Glycosidases"/>
    <property type="match status" value="1"/>
</dbReference>
<comment type="similarity">
    <text evidence="1 5">Belongs to the glycosyl hydrolase 14 family.</text>
</comment>
<keyword evidence="2 5" id="KW-0119">Carbohydrate metabolism</keyword>
<feature type="active site" description="Proton acceptor" evidence="4">
    <location>
        <position position="441"/>
    </location>
</feature>
<feature type="active site" description="Proton donor" evidence="4">
    <location>
        <position position="243"/>
    </location>
</feature>
<dbReference type="InterPro" id="IPR017853">
    <property type="entry name" value="GH"/>
</dbReference>
<dbReference type="PANTHER" id="PTHR31352:SF3">
    <property type="entry name" value="INACTIVE BETA-AMYLASE 9"/>
    <property type="match status" value="1"/>
</dbReference>
<dbReference type="AlphaFoldDB" id="A0A6I9S7Z5"/>
<dbReference type="SUPFAM" id="SSF51445">
    <property type="entry name" value="(Trans)glycosidases"/>
    <property type="match status" value="1"/>
</dbReference>
<dbReference type="KEGG" id="egu:105057705"/>
<keyword evidence="5" id="KW-0378">Hydrolase</keyword>
<accession>A0A6I9S7Z5</accession>
<evidence type="ECO:0000256" key="5">
    <source>
        <dbReference type="RuleBase" id="RU000509"/>
    </source>
</evidence>
<dbReference type="GO" id="GO:0000272">
    <property type="term" value="P:polysaccharide catabolic process"/>
    <property type="evidence" value="ECO:0007669"/>
    <property type="project" value="UniProtKB-KW"/>
</dbReference>
<dbReference type="GO" id="GO:0016161">
    <property type="term" value="F:beta-amylase activity"/>
    <property type="evidence" value="ECO:0007669"/>
    <property type="project" value="UniProtKB-EC"/>
</dbReference>
<evidence type="ECO:0000313" key="8">
    <source>
        <dbReference type="RefSeq" id="XP_010938702.1"/>
    </source>
</evidence>
<dbReference type="InParanoid" id="A0A6I9S7Z5"/>
<dbReference type="PANTHER" id="PTHR31352">
    <property type="entry name" value="BETA-AMYLASE 1, CHLOROPLASTIC"/>
    <property type="match status" value="1"/>
</dbReference>
<dbReference type="PRINTS" id="PR00750">
    <property type="entry name" value="BETAAMYLASE"/>
</dbReference>
<keyword evidence="3 5" id="KW-0624">Polysaccharide degradation</keyword>
<keyword evidence="7" id="KW-1185">Reference proteome</keyword>
<proteinExistence type="inferred from homology"/>
<feature type="region of interest" description="Disordered" evidence="6">
    <location>
        <begin position="499"/>
        <end position="530"/>
    </location>
</feature>
<organism evidence="7 8">
    <name type="scientific">Elaeis guineensis var. tenera</name>
    <name type="common">Oil palm</name>
    <dbReference type="NCBI Taxonomy" id="51953"/>
    <lineage>
        <taxon>Eukaryota</taxon>
        <taxon>Viridiplantae</taxon>
        <taxon>Streptophyta</taxon>
        <taxon>Embryophyta</taxon>
        <taxon>Tracheophyta</taxon>
        <taxon>Spermatophyta</taxon>
        <taxon>Magnoliopsida</taxon>
        <taxon>Liliopsida</taxon>
        <taxon>Arecaceae</taxon>
        <taxon>Arecoideae</taxon>
        <taxon>Cocoseae</taxon>
        <taxon>Elaeidinae</taxon>
        <taxon>Elaeis</taxon>
    </lineage>
</organism>
<evidence type="ECO:0000256" key="2">
    <source>
        <dbReference type="ARBA" id="ARBA00023277"/>
    </source>
</evidence>
<dbReference type="GeneID" id="105057705"/>
<dbReference type="Proteomes" id="UP000504607">
    <property type="component" value="Chromosome 14"/>
</dbReference>
<name>A0A6I9S7Z5_ELAGV</name>
<evidence type="ECO:0000256" key="6">
    <source>
        <dbReference type="SAM" id="MobiDB-lite"/>
    </source>
</evidence>
<dbReference type="FunCoup" id="A0A6I9S7Z5">
    <property type="interactions" value="1428"/>
</dbReference>
<comment type="catalytic activity">
    <reaction evidence="5">
        <text>Hydrolysis of (1-&gt;4)-alpha-D-glucosidic linkages in polysaccharides so as to remove successive maltose units from the non-reducing ends of the chains.</text>
        <dbReference type="EC" id="3.2.1.2"/>
    </reaction>
</comment>
<dbReference type="Pfam" id="PF01373">
    <property type="entry name" value="Glyco_hydro_14"/>
    <property type="match status" value="1"/>
</dbReference>
<evidence type="ECO:0000256" key="4">
    <source>
        <dbReference type="PIRSR" id="PIRSR601554-1"/>
    </source>
</evidence>
<reference evidence="8" key="1">
    <citation type="submission" date="2025-08" db="UniProtKB">
        <authorList>
            <consortium name="RefSeq"/>
        </authorList>
    </citation>
    <scope>IDENTIFICATION</scope>
</reference>
<gene>
    <name evidence="8" type="primary">LOC105057705</name>
</gene>
<keyword evidence="5" id="KW-0326">Glycosidase</keyword>
<evidence type="ECO:0000313" key="7">
    <source>
        <dbReference type="Proteomes" id="UP000504607"/>
    </source>
</evidence>
<evidence type="ECO:0000256" key="3">
    <source>
        <dbReference type="ARBA" id="ARBA00023326"/>
    </source>
</evidence>
<sequence>MEGALLGQRAGVLKPELFMTRNVGFVESRRMGSRTGRVRFDPATGGWRKGALKVALKGVRSEMAVQEKELNNRRKSTGPVRLFVGLPLDAVSDCNAVNHAKAIAAGLRALKLLGAHGVELPVWWGVAATGDWSAYLALAGMVRDAGLRLRVSLNLHASRRPAFPLPDWVSRLADANPDLLFTDRSGRRHSDCLSLAVDELPVFDGKTPLQAFEEFFLSFRSAFSDFIGSTITDISVSLGPNGELRYPSFPPSTGSHRFTGVGEFQCYDKYMLADLKRHAEEARNPLWGLSGPHDAPEYNQSPDSSNFIRDNGGSWEGSYGNFFLSWYSGQLLSHGDRMLSTASKVFGDLPVTLSAKVPLLHWWHDTQSRPAQLTAGFYNTYGRDGYDAIGEMFARNSWAMIIPGMDLLDKEQPHGLRSSPESLLSQIMKACEKHGVMVSGENSSLVGIGAEGFRRVKETLSAENSSVDSFTYHRMGAYFFSPEHWPLFTEFVRSMAQSEIDSDDLPSNEEEKLSLSADMVPENNREMQAV</sequence>
<evidence type="ECO:0000256" key="1">
    <source>
        <dbReference type="ARBA" id="ARBA00005652"/>
    </source>
</evidence>
<protein>
    <recommendedName>
        <fullName evidence="5">Beta-amylase</fullName>
        <ecNumber evidence="5">3.2.1.2</ecNumber>
    </recommendedName>
</protein>
<dbReference type="RefSeq" id="XP_010938702.1">
    <property type="nucleotide sequence ID" value="XM_010940400.3"/>
</dbReference>
<dbReference type="OrthoDB" id="1660156at2759"/>
<dbReference type="EC" id="3.2.1.2" evidence="5"/>